<feature type="domain" description="Helix-turn-helix" evidence="1">
    <location>
        <begin position="38"/>
        <end position="86"/>
    </location>
</feature>
<gene>
    <name evidence="2" type="ORF">EG353_08610</name>
</gene>
<proteinExistence type="predicted"/>
<keyword evidence="3" id="KW-1185">Reference proteome</keyword>
<dbReference type="EMBL" id="CP033912">
    <property type="protein sequence ID" value="AZA97908.1"/>
    <property type="molecule type" value="Genomic_DNA"/>
</dbReference>
<organism evidence="2 3">
    <name type="scientific">Chryseobacterium shandongense</name>
    <dbReference type="NCBI Taxonomy" id="1493872"/>
    <lineage>
        <taxon>Bacteria</taxon>
        <taxon>Pseudomonadati</taxon>
        <taxon>Bacteroidota</taxon>
        <taxon>Flavobacteriia</taxon>
        <taxon>Flavobacteriales</taxon>
        <taxon>Weeksellaceae</taxon>
        <taxon>Chryseobacterium group</taxon>
        <taxon>Chryseobacterium</taxon>
    </lineage>
</organism>
<evidence type="ECO:0000313" key="2">
    <source>
        <dbReference type="EMBL" id="AZA97908.1"/>
    </source>
</evidence>
<dbReference type="InterPro" id="IPR009061">
    <property type="entry name" value="DNA-bd_dom_put_sf"/>
</dbReference>
<accession>A0ABM7BGH2</accession>
<dbReference type="GO" id="GO:0003677">
    <property type="term" value="F:DNA binding"/>
    <property type="evidence" value="ECO:0007669"/>
    <property type="project" value="UniProtKB-KW"/>
</dbReference>
<keyword evidence="2" id="KW-0238">DNA-binding</keyword>
<evidence type="ECO:0000259" key="1">
    <source>
        <dbReference type="Pfam" id="PF12728"/>
    </source>
</evidence>
<dbReference type="PANTHER" id="PTHR34585:SF22">
    <property type="entry name" value="HELIX-TURN-HELIX DOMAIN-CONTAINING PROTEIN"/>
    <property type="match status" value="1"/>
</dbReference>
<dbReference type="InterPro" id="IPR041657">
    <property type="entry name" value="HTH_17"/>
</dbReference>
<sequence>MEIVVITLKDLLQFKSEILEELKALMHKEGGQKESREWLKSSDVRELLKISPGTLQNLRMKGTLPYRKVGGSFYYRQEDIFKMLNKDG</sequence>
<dbReference type="SUPFAM" id="SSF46955">
    <property type="entry name" value="Putative DNA-binding domain"/>
    <property type="match status" value="1"/>
</dbReference>
<evidence type="ECO:0000313" key="3">
    <source>
        <dbReference type="Proteomes" id="UP000281741"/>
    </source>
</evidence>
<dbReference type="PANTHER" id="PTHR34585">
    <property type="match status" value="1"/>
</dbReference>
<name>A0ABM7BGH2_9FLAO</name>
<dbReference type="Pfam" id="PF12728">
    <property type="entry name" value="HTH_17"/>
    <property type="match status" value="1"/>
</dbReference>
<reference evidence="2 3" key="1">
    <citation type="submission" date="2018-11" db="EMBL/GenBank/DDBJ databases">
        <title>Proposal to divide the Flavobacteriaceae and reorganize its genera based on Amino Acid Identity values calculated from whole genome sequences.</title>
        <authorList>
            <person name="Nicholson A.C."/>
            <person name="Gulvik C.A."/>
            <person name="Whitney A.M."/>
            <person name="Humrighouse B.W."/>
            <person name="Bell M."/>
            <person name="Holmes B."/>
            <person name="Steigerwalt A.G."/>
            <person name="Villarma A."/>
            <person name="Sheth M."/>
            <person name="Batra D."/>
            <person name="Pryor J."/>
            <person name="Bernardet J.-F."/>
            <person name="Hugo C."/>
            <person name="Kampfer P."/>
            <person name="Newman J."/>
            <person name="McQuiston J.R."/>
        </authorList>
    </citation>
    <scope>NUCLEOTIDE SEQUENCE [LARGE SCALE GENOMIC DNA]</scope>
    <source>
        <strain evidence="2 3">H5143</strain>
    </source>
</reference>
<dbReference type="Proteomes" id="UP000281741">
    <property type="component" value="Chromosome"/>
</dbReference>
<protein>
    <submittedName>
        <fullName evidence="2">DNA-binding protein</fullName>
    </submittedName>
</protein>